<feature type="region of interest" description="Disordered" evidence="1">
    <location>
        <begin position="229"/>
        <end position="336"/>
    </location>
</feature>
<reference evidence="3" key="1">
    <citation type="journal article" date="2023" name="Plant Biotechnol. J.">
        <title>Chromosome-level wild Hevea brasiliensis genome provides new tools for genomic-assisted breeding and valuable loci to elevate rubber yield.</title>
        <authorList>
            <person name="Cheng H."/>
            <person name="Song X."/>
            <person name="Hu Y."/>
            <person name="Wu T."/>
            <person name="Yang Q."/>
            <person name="An Z."/>
            <person name="Feng S."/>
            <person name="Deng Z."/>
            <person name="Wu W."/>
            <person name="Zeng X."/>
            <person name="Tu M."/>
            <person name="Wang X."/>
            <person name="Huang H."/>
        </authorList>
    </citation>
    <scope>NUCLEOTIDE SEQUENCE</scope>
    <source>
        <strain evidence="3">MT/VB/25A 57/8</strain>
    </source>
</reference>
<evidence type="ECO:0000256" key="1">
    <source>
        <dbReference type="SAM" id="MobiDB-lite"/>
    </source>
</evidence>
<feature type="compositionally biased region" description="Low complexity" evidence="1">
    <location>
        <begin position="506"/>
        <end position="543"/>
    </location>
</feature>
<dbReference type="EMBL" id="JARPOI010000001">
    <property type="protein sequence ID" value="KAJ9190299.1"/>
    <property type="molecule type" value="Genomic_DNA"/>
</dbReference>
<organism evidence="3 4">
    <name type="scientific">Hevea brasiliensis</name>
    <name type="common">Para rubber tree</name>
    <name type="synonym">Siphonia brasiliensis</name>
    <dbReference type="NCBI Taxonomy" id="3981"/>
    <lineage>
        <taxon>Eukaryota</taxon>
        <taxon>Viridiplantae</taxon>
        <taxon>Streptophyta</taxon>
        <taxon>Embryophyta</taxon>
        <taxon>Tracheophyta</taxon>
        <taxon>Spermatophyta</taxon>
        <taxon>Magnoliopsida</taxon>
        <taxon>eudicotyledons</taxon>
        <taxon>Gunneridae</taxon>
        <taxon>Pentapetalae</taxon>
        <taxon>rosids</taxon>
        <taxon>fabids</taxon>
        <taxon>Malpighiales</taxon>
        <taxon>Euphorbiaceae</taxon>
        <taxon>Crotonoideae</taxon>
        <taxon>Micrandreae</taxon>
        <taxon>Hevea</taxon>
    </lineage>
</organism>
<evidence type="ECO:0000313" key="3">
    <source>
        <dbReference type="EMBL" id="KAJ9190299.1"/>
    </source>
</evidence>
<dbReference type="Pfam" id="PF07303">
    <property type="entry name" value="Occludin_ELL"/>
    <property type="match status" value="1"/>
</dbReference>
<feature type="compositionally biased region" description="Basic and acidic residues" evidence="1">
    <location>
        <begin position="229"/>
        <end position="240"/>
    </location>
</feature>
<feature type="compositionally biased region" description="Low complexity" evidence="1">
    <location>
        <begin position="483"/>
        <end position="494"/>
    </location>
</feature>
<evidence type="ECO:0000313" key="4">
    <source>
        <dbReference type="Proteomes" id="UP001174677"/>
    </source>
</evidence>
<accession>A0ABQ9NIF2</accession>
<dbReference type="PANTHER" id="PTHR38372:SF2">
    <property type="entry name" value="DENTIN SIALOPHOSPHOPROTEIN-LIKE PROTEIN"/>
    <property type="match status" value="1"/>
</dbReference>
<keyword evidence="4" id="KW-1185">Reference proteome</keyword>
<feature type="compositionally biased region" description="Acidic residues" evidence="1">
    <location>
        <begin position="546"/>
        <end position="558"/>
    </location>
</feature>
<feature type="compositionally biased region" description="Basic and acidic residues" evidence="1">
    <location>
        <begin position="791"/>
        <end position="857"/>
    </location>
</feature>
<evidence type="ECO:0000259" key="2">
    <source>
        <dbReference type="PROSITE" id="PS51980"/>
    </source>
</evidence>
<name>A0ABQ9NIF2_HEVBR</name>
<dbReference type="PANTHER" id="PTHR38372">
    <property type="entry name" value="DENTIN SIALOPHOSPHOPROTEIN-LIKE PROTEIN"/>
    <property type="match status" value="1"/>
</dbReference>
<dbReference type="PROSITE" id="PS51980">
    <property type="entry name" value="OCEL"/>
    <property type="match status" value="1"/>
</dbReference>
<sequence>MYGASSKLGGRGGARGGGAGGTKRLSSFPPPPPHRSSTASNHRLSLGGNSNHRNRSAPTAAMSSATVAVEETFSLIPGDNPLAFSMIIRLAPDMVDEIRRVEAQGGTARIKFDSLGSNTNGNVINVGGKEFRFTWSREFGDLCDIYEERQSGEDGNGLLVESGCAWRKVNVQRILDESTKNHVKMRSEEADRKHKSRKAIVLDHGNPSMKSQIKQLAAAEANPWRMPFKKKELPFKKQKVEPPLVPKSTFKPGVSSTTSAKGRHSSSPLPSTPEQSGTPASPFVTGNVAKVNTEEVTPTQSKSKENATNTEKEFQTKASSAAWETTGHEGNFGTKPMDLQSMLITLLSGNPKGMSLKALEKAIGDKIPNSAKKIEPIIKRIATFQAPGRYFLKSGVELESFRKPSYESGSSPEDNCQQALVPEDNHNHRPPPESRFVEKSPAVGFEEHAQSNSKFEEESTIEKIDIQQHSPDLFGEKKASDNSEGQAGSSSDSGSDSDSDSDSDSSDSGSDSGSCSRSRSRSPVGSGSGSSSDSESDASSNSKEGSDEDVDIISDDDKEPQHKLHASEPTFLVSPVQWRSEQNGTGEKQDGDGSDAVDIDGPGSAAHDVEGHESDAVDIEKDLADNEKEVELAANDSLVPSKEGNKVVEGYKFSFSDHDAIQERKTFIGTLFDDNENMVRDSFRHEQSDSSELKSKSKRGPDIKHFDEKSEHAKRLKIESLAQAPISEVRDAQLSESPHNRDIEETYRGAAVQTINRIDREGNTDFGSQKAYNQAFAGKPSSDFQQLGQRSSEKNARSKASDTRRSKHSESSGHGRKFSEKSSHVHEGYPIQREKASRDAQNEDNFTKEKKAPRNPKEGGAGGRHSAPFDSHHRKQGETFGKFKEATQITNSHMGSSPKDGNRVDMEKFPAVSERTLQRELSELELGEFRESLLEETPVKKQFGRKSSFKQSENKQSTSDNCNSDLSKTKPVVKTALDSGKPSPPNLGSGFKESPDHPIEDLMRSNHKFPQSHPQHLSRVDNSEVSHFGKLADTNSRLRQNEAVAKLGNSMEGYGESHKGAPANAQQLHDSKRGQLSHLIKESKTQTSNVMADFVEGQKDPILTEVNNNAQKRRESSSEEDTTSYSKYEKDEPELRRPIKDFLQYKEYVQEYRDKYDCYCSLNKSLEKYRNDFQKMGRDLEFAKGRDMDRYHKILLQLRESYRHCGARHKRLRKIFIVLHEELKNLKQRIKEFALLYTKD</sequence>
<feature type="compositionally biased region" description="Polar residues" evidence="1">
    <location>
        <begin position="949"/>
        <end position="966"/>
    </location>
</feature>
<feature type="compositionally biased region" description="Basic and acidic residues" evidence="1">
    <location>
        <begin position="728"/>
        <end position="747"/>
    </location>
</feature>
<feature type="compositionally biased region" description="Acidic residues" evidence="1">
    <location>
        <begin position="495"/>
        <end position="505"/>
    </location>
</feature>
<feature type="compositionally biased region" description="Basic and acidic residues" evidence="1">
    <location>
        <begin position="423"/>
        <end position="438"/>
    </location>
</feature>
<feature type="region of interest" description="Disordered" evidence="1">
    <location>
        <begin position="682"/>
        <end position="1022"/>
    </location>
</feature>
<feature type="compositionally biased region" description="Polar residues" evidence="1">
    <location>
        <begin position="407"/>
        <end position="418"/>
    </location>
</feature>
<feature type="region of interest" description="Disordered" evidence="1">
    <location>
        <begin position="1"/>
        <end position="63"/>
    </location>
</feature>
<feature type="compositionally biased region" description="Polar residues" evidence="1">
    <location>
        <begin position="254"/>
        <end position="279"/>
    </location>
</feature>
<feature type="compositionally biased region" description="Basic and acidic residues" evidence="1">
    <location>
        <begin position="302"/>
        <end position="315"/>
    </location>
</feature>
<feature type="compositionally biased region" description="Basic and acidic residues" evidence="1">
    <location>
        <begin position="682"/>
        <end position="718"/>
    </location>
</feature>
<feature type="region of interest" description="Disordered" evidence="1">
    <location>
        <begin position="1101"/>
        <end position="1131"/>
    </location>
</feature>
<feature type="domain" description="OCEL" evidence="2">
    <location>
        <begin position="1130"/>
        <end position="1238"/>
    </location>
</feature>
<feature type="compositionally biased region" description="Basic and acidic residues" evidence="1">
    <location>
        <begin position="445"/>
        <end position="466"/>
    </location>
</feature>
<feature type="compositionally biased region" description="Gly residues" evidence="1">
    <location>
        <begin position="9"/>
        <end position="21"/>
    </location>
</feature>
<dbReference type="InterPro" id="IPR010844">
    <property type="entry name" value="Occludin_ELL"/>
</dbReference>
<proteinExistence type="predicted"/>
<feature type="compositionally biased region" description="Polar residues" evidence="1">
    <location>
        <begin position="577"/>
        <end position="586"/>
    </location>
</feature>
<feature type="compositionally biased region" description="Basic and acidic residues" evidence="1">
    <location>
        <begin position="916"/>
        <end position="939"/>
    </location>
</feature>
<dbReference type="Proteomes" id="UP001174677">
    <property type="component" value="Chromosome 1"/>
</dbReference>
<protein>
    <recommendedName>
        <fullName evidence="2">OCEL domain-containing protein</fullName>
    </recommendedName>
</protein>
<gene>
    <name evidence="3" type="ORF">P3X46_001517</name>
</gene>
<feature type="region of interest" description="Disordered" evidence="1">
    <location>
        <begin position="1054"/>
        <end position="1075"/>
    </location>
</feature>
<feature type="region of interest" description="Disordered" evidence="1">
    <location>
        <begin position="402"/>
        <end position="614"/>
    </location>
</feature>
<comment type="caution">
    <text evidence="3">The sequence shown here is derived from an EMBL/GenBank/DDBJ whole genome shotgun (WGS) entry which is preliminary data.</text>
</comment>
<feature type="compositionally biased region" description="Polar residues" evidence="1">
    <location>
        <begin position="41"/>
        <end position="51"/>
    </location>
</feature>
<feature type="compositionally biased region" description="Basic and acidic residues" evidence="1">
    <location>
        <begin position="993"/>
        <end position="1004"/>
    </location>
</feature>